<organism evidence="1">
    <name type="scientific">marine sediment metagenome</name>
    <dbReference type="NCBI Taxonomy" id="412755"/>
    <lineage>
        <taxon>unclassified sequences</taxon>
        <taxon>metagenomes</taxon>
        <taxon>ecological metagenomes</taxon>
    </lineage>
</organism>
<protein>
    <submittedName>
        <fullName evidence="1">Uncharacterized protein</fullName>
    </submittedName>
</protein>
<reference evidence="1" key="1">
    <citation type="journal article" date="2015" name="Nature">
        <title>Complex archaea that bridge the gap between prokaryotes and eukaryotes.</title>
        <authorList>
            <person name="Spang A."/>
            <person name="Saw J.H."/>
            <person name="Jorgensen S.L."/>
            <person name="Zaremba-Niedzwiedzka K."/>
            <person name="Martijn J."/>
            <person name="Lind A.E."/>
            <person name="van Eijk R."/>
            <person name="Schleper C."/>
            <person name="Guy L."/>
            <person name="Ettema T.J."/>
        </authorList>
    </citation>
    <scope>NUCLEOTIDE SEQUENCE</scope>
</reference>
<gene>
    <name evidence="1" type="ORF">LCGC14_3168270</name>
</gene>
<accession>A0A0F8VGQ7</accession>
<sequence length="75" mass="8943">MSNEKPKSEETKNCRIGHTTLSEGFIYLYCLARECRECKFFLTKAEAGINQKQVKKIPNQRLRSQIKYIIFFFLY</sequence>
<proteinExistence type="predicted"/>
<name>A0A0F8VGQ7_9ZZZZ</name>
<dbReference type="EMBL" id="LAZR01070242">
    <property type="protein sequence ID" value="KKK43552.1"/>
    <property type="molecule type" value="Genomic_DNA"/>
</dbReference>
<evidence type="ECO:0000313" key="1">
    <source>
        <dbReference type="EMBL" id="KKK43552.1"/>
    </source>
</evidence>
<dbReference type="AlphaFoldDB" id="A0A0F8VGQ7"/>
<comment type="caution">
    <text evidence="1">The sequence shown here is derived from an EMBL/GenBank/DDBJ whole genome shotgun (WGS) entry which is preliminary data.</text>
</comment>